<reference evidence="1" key="1">
    <citation type="submission" date="2019-11" db="EMBL/GenBank/DDBJ databases">
        <title>Nori genome reveals adaptations in red seaweeds to the harsh intertidal environment.</title>
        <authorList>
            <person name="Wang D."/>
            <person name="Mao Y."/>
        </authorList>
    </citation>
    <scope>NUCLEOTIDE SEQUENCE</scope>
    <source>
        <tissue evidence="1">Gametophyte</tissue>
    </source>
</reference>
<gene>
    <name evidence="1" type="ORF">I4F81_002352</name>
</gene>
<protein>
    <submittedName>
        <fullName evidence="1">Uncharacterized protein</fullName>
    </submittedName>
</protein>
<dbReference type="Proteomes" id="UP000798662">
    <property type="component" value="Chromosome 1"/>
</dbReference>
<dbReference type="EMBL" id="CM020618">
    <property type="protein sequence ID" value="KAK1859758.1"/>
    <property type="molecule type" value="Genomic_DNA"/>
</dbReference>
<organism evidence="1 2">
    <name type="scientific">Pyropia yezoensis</name>
    <name type="common">Susabi-nori</name>
    <name type="synonym">Porphyra yezoensis</name>
    <dbReference type="NCBI Taxonomy" id="2788"/>
    <lineage>
        <taxon>Eukaryota</taxon>
        <taxon>Rhodophyta</taxon>
        <taxon>Bangiophyceae</taxon>
        <taxon>Bangiales</taxon>
        <taxon>Bangiaceae</taxon>
        <taxon>Pyropia</taxon>
    </lineage>
</organism>
<keyword evidence="2" id="KW-1185">Reference proteome</keyword>
<accession>A0ACC3BQ97</accession>
<comment type="caution">
    <text evidence="1">The sequence shown here is derived from an EMBL/GenBank/DDBJ whole genome shotgun (WGS) entry which is preliminary data.</text>
</comment>
<evidence type="ECO:0000313" key="1">
    <source>
        <dbReference type="EMBL" id="KAK1859758.1"/>
    </source>
</evidence>
<name>A0ACC3BQ97_PYRYE</name>
<sequence length="826" mass="90055">MRCWVRWLPNDEVFHSARKGWARDYYEAPPPSSVLGSFPPRLDSELLVDVSDNTLSFFSEIVTRFVPILKPGDRQPFYFVRSGPGLGKTFSVQEVLTWVVLCSLAFERSISTESVEHAEEQRRVQQNVTSRLRNAGALGLARSVSAYCVNFNGGTAFVPWELGWAAAAGTGFPSELRVCYSELVDAKKASWATFLDELGLAFKKRELTLNDVRESAKAVLSFCRGQPGGIPLLLVDEVAKVKGVPREWGDGQPSDERDKENQQEEGCKKQQRHKGFKERQLGESGKEQSSDGADKTLLDGADGKVSGAAIKGLGMFDNWVDATCSAACQSLQDLGGIVVFTTLQYNVMRREQTRSGRSMYSAMELSYLKPAAFIKAVLAELAPLLVDGVAAVVVLDLFASRSGQDSPFAMMLCALLGGHPRLAMVFLEHLRTQVEALVQAQGPARKSVLFSSTVQTMCWASMDAALSYSALGVNLGSLGGKQGLDLISSHAMLGRPLALETVAIERVKDGGYAPILWDELGGDGVLLLKHVEPDPAGGVKDLNYAIPSLHPWAVLRMAFLGGSELRYSALKDLLLCPGSRFTGERLERFVANWSVTSSFARADHADDYCAVVLEQVWTSPFCAQGGGGDTLLKDVRVDASAPRIGGVQEESLVNALKFAEDHPQEAVNVVFRLNAELESHSQYAVDIVEFFLVSRASKQYKVGDIIAAVYQTKDCGANASGFPTLSHVNGAWALLECSVLAPAGLWDGWKSKIVLVYCNRRPGQFGVRDCPSKRTFESGRAARQSVLRCGPDLGGWLPDPISSFLDVSQYLRQARAVDTLGRFKKP</sequence>
<proteinExistence type="predicted"/>
<evidence type="ECO:0000313" key="2">
    <source>
        <dbReference type="Proteomes" id="UP000798662"/>
    </source>
</evidence>